<sequence length="141" mass="16292">MTYWFRFIRPARALKPNEVQAKIPMLQEPRSKRAWSWIPVRDPEIYPLLICVATGFSLLAVYNVHNLVLNPDLSLSKQRRETQTIERYDPEDAQKFTRFHTRLATVRPNPVNTSDEFSALRDKDTPYPSSAVGKETVGSTE</sequence>
<reference evidence="2" key="1">
    <citation type="submission" date="2019-03" db="EMBL/GenBank/DDBJ databases">
        <title>Long read genome sequence of the mycoparasitic Pythium oligandrum ATCC 38472 isolated from sugarbeet rhizosphere.</title>
        <authorList>
            <person name="Gaulin E."/>
        </authorList>
    </citation>
    <scope>NUCLEOTIDE SEQUENCE</scope>
    <source>
        <strain evidence="2">ATCC 38472_TT</strain>
    </source>
</reference>
<dbReference type="AlphaFoldDB" id="A0A8K1C9M1"/>
<protein>
    <submittedName>
        <fullName evidence="2">Uncharacterized protein</fullName>
    </submittedName>
</protein>
<proteinExistence type="predicted"/>
<gene>
    <name evidence="2" type="ORF">Poli38472_007371</name>
</gene>
<name>A0A8K1C9M1_PYTOL</name>
<evidence type="ECO:0000313" key="3">
    <source>
        <dbReference type="Proteomes" id="UP000794436"/>
    </source>
</evidence>
<feature type="region of interest" description="Disordered" evidence="1">
    <location>
        <begin position="107"/>
        <end position="141"/>
    </location>
</feature>
<keyword evidence="3" id="KW-1185">Reference proteome</keyword>
<dbReference type="Proteomes" id="UP000794436">
    <property type="component" value="Unassembled WGS sequence"/>
</dbReference>
<evidence type="ECO:0000256" key="1">
    <source>
        <dbReference type="SAM" id="MobiDB-lite"/>
    </source>
</evidence>
<comment type="caution">
    <text evidence="2">The sequence shown here is derived from an EMBL/GenBank/DDBJ whole genome shotgun (WGS) entry which is preliminary data.</text>
</comment>
<dbReference type="OrthoDB" id="202195at2759"/>
<dbReference type="InterPro" id="IPR010530">
    <property type="entry name" value="B12D"/>
</dbReference>
<accession>A0A8K1C9M1</accession>
<evidence type="ECO:0000313" key="2">
    <source>
        <dbReference type="EMBL" id="TMW59226.1"/>
    </source>
</evidence>
<dbReference type="EMBL" id="SPLM01000110">
    <property type="protein sequence ID" value="TMW59226.1"/>
    <property type="molecule type" value="Genomic_DNA"/>
</dbReference>
<organism evidence="2 3">
    <name type="scientific">Pythium oligandrum</name>
    <name type="common">Mycoparasitic fungus</name>
    <dbReference type="NCBI Taxonomy" id="41045"/>
    <lineage>
        <taxon>Eukaryota</taxon>
        <taxon>Sar</taxon>
        <taxon>Stramenopiles</taxon>
        <taxon>Oomycota</taxon>
        <taxon>Peronosporomycetes</taxon>
        <taxon>Pythiales</taxon>
        <taxon>Pythiaceae</taxon>
        <taxon>Pythium</taxon>
    </lineage>
</organism>
<dbReference type="Pfam" id="PF06522">
    <property type="entry name" value="B12D"/>
    <property type="match status" value="1"/>
</dbReference>